<feature type="region of interest" description="Disordered" evidence="1">
    <location>
        <begin position="230"/>
        <end position="278"/>
    </location>
</feature>
<gene>
    <name evidence="3" type="ORF">MMEN_LOCUS9260</name>
</gene>
<dbReference type="Proteomes" id="UP000677803">
    <property type="component" value="Unassembled WGS sequence"/>
</dbReference>
<feature type="compositionally biased region" description="Basic and acidic residues" evidence="1">
    <location>
        <begin position="196"/>
        <end position="211"/>
    </location>
</feature>
<dbReference type="EMBL" id="CAJRST010010001">
    <property type="protein sequence ID" value="CAG5903238.1"/>
    <property type="molecule type" value="Genomic_DNA"/>
</dbReference>
<protein>
    <submittedName>
        <fullName evidence="3">(Atlantic silverside) hypothetical protein</fullName>
    </submittedName>
</protein>
<evidence type="ECO:0000313" key="3">
    <source>
        <dbReference type="EMBL" id="CAG5903238.1"/>
    </source>
</evidence>
<dbReference type="AlphaFoldDB" id="A0A8S4B236"/>
<reference evidence="3" key="1">
    <citation type="submission" date="2021-05" db="EMBL/GenBank/DDBJ databases">
        <authorList>
            <person name="Tigano A."/>
        </authorList>
    </citation>
    <scope>NUCLEOTIDE SEQUENCE</scope>
</reference>
<dbReference type="Pfam" id="PF20771">
    <property type="entry name" value="FAM171A1-2-B_C"/>
    <property type="match status" value="1"/>
</dbReference>
<feature type="compositionally biased region" description="Gly residues" evidence="1">
    <location>
        <begin position="376"/>
        <end position="385"/>
    </location>
</feature>
<dbReference type="InterPro" id="IPR049175">
    <property type="entry name" value="FAM171_C"/>
</dbReference>
<feature type="compositionally biased region" description="Polar residues" evidence="1">
    <location>
        <begin position="87"/>
        <end position="97"/>
    </location>
</feature>
<sequence length="478" mass="50976">MGYWLAAFPSSSGFGLSHPGLRDITTYHTLFLLAILGSLALLGTSTSRLNLICGGHAELGPSGDKSELSPSSGREDLAKHSFPMKVTRSTETTNNLDNPLLPESDFQRLHGASDNRGYSADPPSPRFHGYVPSQSDKPPEYSVAAAADGLARPTSLNTQPGQIIFCSSIDQMKENMYRSMVPTLVIPAHYMRLPSDFKDGTDHAENKDGGQPERGGVQQNLQHLLHHHQLQQLAQKQGQNQGQHQQQQQQLGGPQGGSQGCSQGGDGSSDSPGGAVTIPVLFNDSTMAQMNGELQALTEQKLLELGVKQHPRAWFISLDGRANAHVRHSYIDAGEDRGGGGGGGVLGGVFGNLEPPLESQERKAGLNRRGKDERWGTGGRKGLGGKSYSKLGYQDHGEPGGGENRPASPEENSPPPLREGGGGPPPRGGGGGGGGPARIPISTTTSSNLLHLHLQDENKKSPWQKIEDRPLMVFHPRK</sequence>
<dbReference type="PANTHER" id="PTHR31626">
    <property type="entry name" value="SUSHI DOMAIN-CONTAINING PROTEIN"/>
    <property type="match status" value="1"/>
</dbReference>
<dbReference type="InterPro" id="IPR018890">
    <property type="entry name" value="FAM171"/>
</dbReference>
<feature type="compositionally biased region" description="Low complexity" evidence="1">
    <location>
        <begin position="230"/>
        <end position="252"/>
    </location>
</feature>
<proteinExistence type="predicted"/>
<feature type="compositionally biased region" description="Gly residues" evidence="1">
    <location>
        <begin position="339"/>
        <end position="350"/>
    </location>
</feature>
<dbReference type="OrthoDB" id="8762914at2759"/>
<feature type="region of interest" description="Disordered" evidence="1">
    <location>
        <begin position="60"/>
        <end position="140"/>
    </location>
</feature>
<evidence type="ECO:0000256" key="1">
    <source>
        <dbReference type="SAM" id="MobiDB-lite"/>
    </source>
</evidence>
<keyword evidence="4" id="KW-1185">Reference proteome</keyword>
<feature type="compositionally biased region" description="Basic and acidic residues" evidence="1">
    <location>
        <begin position="359"/>
        <end position="375"/>
    </location>
</feature>
<dbReference type="PANTHER" id="PTHR31626:SF3">
    <property type="entry name" value="PROTEIN FAM171A2"/>
    <property type="match status" value="1"/>
</dbReference>
<comment type="caution">
    <text evidence="3">The sequence shown here is derived from an EMBL/GenBank/DDBJ whole genome shotgun (WGS) entry which is preliminary data.</text>
</comment>
<organism evidence="3 4">
    <name type="scientific">Menidia menidia</name>
    <name type="common">Atlantic silverside</name>
    <dbReference type="NCBI Taxonomy" id="238744"/>
    <lineage>
        <taxon>Eukaryota</taxon>
        <taxon>Metazoa</taxon>
        <taxon>Chordata</taxon>
        <taxon>Craniata</taxon>
        <taxon>Vertebrata</taxon>
        <taxon>Euteleostomi</taxon>
        <taxon>Actinopterygii</taxon>
        <taxon>Neopterygii</taxon>
        <taxon>Teleostei</taxon>
        <taxon>Neoteleostei</taxon>
        <taxon>Acanthomorphata</taxon>
        <taxon>Ovalentaria</taxon>
        <taxon>Atherinomorphae</taxon>
        <taxon>Atheriniformes</taxon>
        <taxon>Atherinopsidae</taxon>
        <taxon>Menidiinae</taxon>
        <taxon>Menidia</taxon>
    </lineage>
</organism>
<feature type="domain" description="FAM171 C-terminal" evidence="2">
    <location>
        <begin position="70"/>
        <end position="475"/>
    </location>
</feature>
<feature type="compositionally biased region" description="Gly residues" evidence="1">
    <location>
        <begin position="253"/>
        <end position="267"/>
    </location>
</feature>
<evidence type="ECO:0000313" key="4">
    <source>
        <dbReference type="Proteomes" id="UP000677803"/>
    </source>
</evidence>
<feature type="region of interest" description="Disordered" evidence="1">
    <location>
        <begin position="333"/>
        <end position="447"/>
    </location>
</feature>
<accession>A0A8S4B236</accession>
<feature type="region of interest" description="Disordered" evidence="1">
    <location>
        <begin position="196"/>
        <end position="216"/>
    </location>
</feature>
<name>A0A8S4B236_9TELE</name>
<feature type="compositionally biased region" description="Pro residues" evidence="1">
    <location>
        <begin position="412"/>
        <end position="427"/>
    </location>
</feature>
<evidence type="ECO:0000259" key="2">
    <source>
        <dbReference type="Pfam" id="PF20771"/>
    </source>
</evidence>